<name>A0A2P2QY04_RHIMU</name>
<dbReference type="AlphaFoldDB" id="A0A2P2QY04"/>
<dbReference type="EMBL" id="GGEC01091405">
    <property type="protein sequence ID" value="MBX71889.1"/>
    <property type="molecule type" value="Transcribed_RNA"/>
</dbReference>
<organism evidence="1">
    <name type="scientific">Rhizophora mucronata</name>
    <name type="common">Asiatic mangrove</name>
    <dbReference type="NCBI Taxonomy" id="61149"/>
    <lineage>
        <taxon>Eukaryota</taxon>
        <taxon>Viridiplantae</taxon>
        <taxon>Streptophyta</taxon>
        <taxon>Embryophyta</taxon>
        <taxon>Tracheophyta</taxon>
        <taxon>Spermatophyta</taxon>
        <taxon>Magnoliopsida</taxon>
        <taxon>eudicotyledons</taxon>
        <taxon>Gunneridae</taxon>
        <taxon>Pentapetalae</taxon>
        <taxon>rosids</taxon>
        <taxon>fabids</taxon>
        <taxon>Malpighiales</taxon>
        <taxon>Rhizophoraceae</taxon>
        <taxon>Rhizophora</taxon>
    </lineage>
</organism>
<protein>
    <submittedName>
        <fullName evidence="1">Uncharacterized protein</fullName>
    </submittedName>
</protein>
<accession>A0A2P2QY04</accession>
<evidence type="ECO:0000313" key="1">
    <source>
        <dbReference type="EMBL" id="MBX71889.1"/>
    </source>
</evidence>
<sequence>MAQRIMFDNHLHLSCNHPQVRRRTTIQHDSKIESIKKHQIEI</sequence>
<reference evidence="1" key="1">
    <citation type="submission" date="2018-02" db="EMBL/GenBank/DDBJ databases">
        <title>Rhizophora mucronata_Transcriptome.</title>
        <authorList>
            <person name="Meera S.P."/>
            <person name="Sreeshan A."/>
            <person name="Augustine A."/>
        </authorList>
    </citation>
    <scope>NUCLEOTIDE SEQUENCE</scope>
    <source>
        <tissue evidence="1">Leaf</tissue>
    </source>
</reference>
<proteinExistence type="predicted"/>